<comment type="caution">
    <text evidence="2">The sequence shown here is derived from an EMBL/GenBank/DDBJ whole genome shotgun (WGS) entry which is preliminary data.</text>
</comment>
<feature type="domain" description="Calcineurin-like phosphoesterase" evidence="1">
    <location>
        <begin position="23"/>
        <end position="185"/>
    </location>
</feature>
<evidence type="ECO:0000313" key="3">
    <source>
        <dbReference type="Proteomes" id="UP001589609"/>
    </source>
</evidence>
<dbReference type="GO" id="GO:0016787">
    <property type="term" value="F:hydrolase activity"/>
    <property type="evidence" value="ECO:0007669"/>
    <property type="project" value="UniProtKB-KW"/>
</dbReference>
<dbReference type="InterPro" id="IPR029052">
    <property type="entry name" value="Metallo-depent_PP-like"/>
</dbReference>
<dbReference type="Pfam" id="PF00149">
    <property type="entry name" value="Metallophos"/>
    <property type="match status" value="1"/>
</dbReference>
<protein>
    <submittedName>
        <fullName evidence="2">Metallophosphoesterase family protein</fullName>
        <ecNumber evidence="2">3.1.-.-</ecNumber>
    </submittedName>
</protein>
<organism evidence="2 3">
    <name type="scientific">Ectobacillus funiculus</name>
    <dbReference type="NCBI Taxonomy" id="137993"/>
    <lineage>
        <taxon>Bacteria</taxon>
        <taxon>Bacillati</taxon>
        <taxon>Bacillota</taxon>
        <taxon>Bacilli</taxon>
        <taxon>Bacillales</taxon>
        <taxon>Bacillaceae</taxon>
        <taxon>Ectobacillus</taxon>
    </lineage>
</organism>
<gene>
    <name evidence="2" type="ORF">ACFFMS_31375</name>
</gene>
<keyword evidence="2" id="KW-0378">Hydrolase</keyword>
<evidence type="ECO:0000313" key="2">
    <source>
        <dbReference type="EMBL" id="MFB9762727.1"/>
    </source>
</evidence>
<dbReference type="InterPro" id="IPR051918">
    <property type="entry name" value="STPP_CPPED1"/>
</dbReference>
<dbReference type="Proteomes" id="UP001589609">
    <property type="component" value="Unassembled WGS sequence"/>
</dbReference>
<keyword evidence="3" id="KW-1185">Reference proteome</keyword>
<dbReference type="InterPro" id="IPR004843">
    <property type="entry name" value="Calcineurin-like_PHP"/>
</dbReference>
<dbReference type="PANTHER" id="PTHR43143">
    <property type="entry name" value="METALLOPHOSPHOESTERASE, CALCINEURIN SUPERFAMILY"/>
    <property type="match status" value="1"/>
</dbReference>
<accession>A0ABV5WQN3</accession>
<dbReference type="EC" id="3.1.-.-" evidence="2"/>
<name>A0ABV5WQN3_9BACI</name>
<dbReference type="EMBL" id="JBHMAF010000200">
    <property type="protein sequence ID" value="MFB9762727.1"/>
    <property type="molecule type" value="Genomic_DNA"/>
</dbReference>
<proteinExistence type="predicted"/>
<dbReference type="RefSeq" id="WP_379952593.1">
    <property type="nucleotide sequence ID" value="NZ_JBHMAF010000200.1"/>
</dbReference>
<dbReference type="Gene3D" id="3.60.21.10">
    <property type="match status" value="1"/>
</dbReference>
<reference evidence="2 3" key="1">
    <citation type="submission" date="2024-09" db="EMBL/GenBank/DDBJ databases">
        <authorList>
            <person name="Sun Q."/>
            <person name="Mori K."/>
        </authorList>
    </citation>
    <scope>NUCLEOTIDE SEQUENCE [LARGE SCALE GENOMIC DNA]</scope>
    <source>
        <strain evidence="2 3">JCM 11201</strain>
    </source>
</reference>
<sequence>MTTLNEESLKLLQKKSFPDDEIQFIILGDSHINSYGWNGHTMQHDLDKNGERYKRILQHIVKHHGSSAAFVIHGGDAIGDGVIKGISKAKQKEANFRAFVDITKEILFPKELPIFVTIGNHDFILEDDELSPRLFEAYIGPVKGEILIPDSNIAYIYLPTYFEDLKGSPYFYEEDLEWLKRKLVTHPSDHYLIDFHADLRVGAFKQNSANNHYALSANETQAFFQHISTSVKGIFNHHRHFSYEYTASFQTPSGTHQVPYLVTGCGGNSTSRNNSPNYFVCTMSNLDTSEPSLDFTPVTVPGLRS</sequence>
<dbReference type="SUPFAM" id="SSF56300">
    <property type="entry name" value="Metallo-dependent phosphatases"/>
    <property type="match status" value="1"/>
</dbReference>
<dbReference type="PANTHER" id="PTHR43143:SF1">
    <property type="entry name" value="SERINE_THREONINE-PROTEIN PHOSPHATASE CPPED1"/>
    <property type="match status" value="1"/>
</dbReference>
<evidence type="ECO:0000259" key="1">
    <source>
        <dbReference type="Pfam" id="PF00149"/>
    </source>
</evidence>